<feature type="transmembrane region" description="Helical" evidence="12">
    <location>
        <begin position="294"/>
        <end position="317"/>
    </location>
</feature>
<keyword evidence="3 11" id="KW-0633">Potassium transport</keyword>
<evidence type="ECO:0000256" key="7">
    <source>
        <dbReference type="ARBA" id="ARBA00022989"/>
    </source>
</evidence>
<gene>
    <name evidence="14" type="ORF">ETH_00023945</name>
</gene>
<name>U6KSQ3_EIMTE</name>
<dbReference type="Proteomes" id="UP000030747">
    <property type="component" value="Unassembled WGS sequence"/>
</dbReference>
<evidence type="ECO:0000256" key="4">
    <source>
        <dbReference type="ARBA" id="ARBA00022692"/>
    </source>
</evidence>
<comment type="similarity">
    <text evidence="11">Belongs to the inward rectifier-type potassium channel (TC 1.A.2.1) family.</text>
</comment>
<dbReference type="InterPro" id="IPR013518">
    <property type="entry name" value="K_chnl_inward-rec_Kir_cyto"/>
</dbReference>
<dbReference type="EMBL" id="HG675525">
    <property type="protein sequence ID" value="CDJ41157.1"/>
    <property type="molecule type" value="Genomic_DNA"/>
</dbReference>
<feature type="domain" description="Inward rectifier potassium channel C-terminal" evidence="13">
    <location>
        <begin position="393"/>
        <end position="487"/>
    </location>
</feature>
<dbReference type="AlphaFoldDB" id="U6KSQ3"/>
<sequence length="496" mass="55743">MFCGGSATPELDVGDASVRSQVVQACSAFSTTGIANLPKDLYANKFNLHLSFCLEGFNQKAVSSVPMRTRLSNSNCPPVDCCGHCLADTAQRKQQLTVSKAEEKQAFEKIRKAIVLYFNGFYLGLSRDARLPVFYMLQADCTSLVDLVKSSRSEGDESNVSLLNIVKGSLEYADLKKFLHRTRQKYGQLGPLLKPVTVKHNEIRYNFKIMFDSHGYGGVKHVAPEEWGSTVRVRSFHVEFPEDEDTPATHTLSLRRDFVRRDGGLNLEHRFRRSGGYVEFLINDRFHAILALRWLPLVALVFITVVICAAILSLILFIATEARADECLGSSSSNWDYFFFVVETMFAIGYGSPSEKKMGSSIYTEACRFYWVHRRGGLSIRQFSMFHTDTPLEFMALPITVTVDQSDIGSPLRDITEADLRNHGECYELLALLSFTDNRTSRTVEVCRSWRLNAAVWDESFVPIVRQSGPDSSRAFEIDVDNLSTTRVGVAHKHTG</sequence>
<keyword evidence="6 11" id="KW-0630">Potassium</keyword>
<dbReference type="VEuPathDB" id="ToxoDB:ETH_00023945"/>
<dbReference type="Gene3D" id="2.60.40.1400">
    <property type="entry name" value="G protein-activated inward rectifier potassium channel 1"/>
    <property type="match status" value="1"/>
</dbReference>
<dbReference type="VEuPathDB" id="ToxoDB:ETH2_0531400"/>
<evidence type="ECO:0000256" key="11">
    <source>
        <dbReference type="RuleBase" id="RU003822"/>
    </source>
</evidence>
<evidence type="ECO:0000256" key="3">
    <source>
        <dbReference type="ARBA" id="ARBA00022538"/>
    </source>
</evidence>
<keyword evidence="5 11" id="KW-0851">Voltage-gated channel</keyword>
<dbReference type="SUPFAM" id="SSF81324">
    <property type="entry name" value="Voltage-gated potassium channels"/>
    <property type="match status" value="1"/>
</dbReference>
<dbReference type="GeneID" id="25253901"/>
<evidence type="ECO:0000256" key="5">
    <source>
        <dbReference type="ARBA" id="ARBA00022882"/>
    </source>
</evidence>
<keyword evidence="8 11" id="KW-0406">Ion transport</keyword>
<evidence type="ECO:0000313" key="14">
    <source>
        <dbReference type="EMBL" id="CDJ41157.1"/>
    </source>
</evidence>
<evidence type="ECO:0000256" key="6">
    <source>
        <dbReference type="ARBA" id="ARBA00022958"/>
    </source>
</evidence>
<organism evidence="14 15">
    <name type="scientific">Eimeria tenella</name>
    <name type="common">Coccidian parasite</name>
    <dbReference type="NCBI Taxonomy" id="5802"/>
    <lineage>
        <taxon>Eukaryota</taxon>
        <taxon>Sar</taxon>
        <taxon>Alveolata</taxon>
        <taxon>Apicomplexa</taxon>
        <taxon>Conoidasida</taxon>
        <taxon>Coccidia</taxon>
        <taxon>Eucoccidiorida</taxon>
        <taxon>Eimeriorina</taxon>
        <taxon>Eimeriidae</taxon>
        <taxon>Eimeria</taxon>
    </lineage>
</organism>
<dbReference type="InterPro" id="IPR041647">
    <property type="entry name" value="IRK_C"/>
</dbReference>
<evidence type="ECO:0000256" key="12">
    <source>
        <dbReference type="SAM" id="Phobius"/>
    </source>
</evidence>
<dbReference type="GO" id="GO:0005242">
    <property type="term" value="F:inward rectifier potassium channel activity"/>
    <property type="evidence" value="ECO:0007669"/>
    <property type="project" value="InterPro"/>
</dbReference>
<dbReference type="InterPro" id="IPR014756">
    <property type="entry name" value="Ig_E-set"/>
</dbReference>
<keyword evidence="15" id="KW-1185">Reference proteome</keyword>
<evidence type="ECO:0000313" key="15">
    <source>
        <dbReference type="Proteomes" id="UP000030747"/>
    </source>
</evidence>
<reference evidence="14" key="2">
    <citation type="submission" date="2013-10" db="EMBL/GenBank/DDBJ databases">
        <authorList>
            <person name="Aslett M."/>
        </authorList>
    </citation>
    <scope>NUCLEOTIDE SEQUENCE [LARGE SCALE GENOMIC DNA]</scope>
    <source>
        <strain evidence="14">Houghton</strain>
    </source>
</reference>
<dbReference type="RefSeq" id="XP_013231907.1">
    <property type="nucleotide sequence ID" value="XM_013376453.1"/>
</dbReference>
<evidence type="ECO:0000256" key="1">
    <source>
        <dbReference type="ARBA" id="ARBA00004141"/>
    </source>
</evidence>
<keyword evidence="9 12" id="KW-0472">Membrane</keyword>
<dbReference type="GO" id="GO:1990573">
    <property type="term" value="P:potassium ion import across plasma membrane"/>
    <property type="evidence" value="ECO:0007669"/>
    <property type="project" value="TreeGrafter"/>
</dbReference>
<comment type="subcellular location">
    <subcellularLocation>
        <location evidence="1 11">Membrane</location>
        <topology evidence="1 11">Multi-pass membrane protein</topology>
    </subcellularLocation>
</comment>
<dbReference type="InterPro" id="IPR016449">
    <property type="entry name" value="K_chnl_inward-rec_Kir"/>
</dbReference>
<dbReference type="SUPFAM" id="SSF81296">
    <property type="entry name" value="E set domains"/>
    <property type="match status" value="1"/>
</dbReference>
<dbReference type="PANTHER" id="PTHR11767">
    <property type="entry name" value="INWARD RECTIFIER POTASSIUM CHANNEL"/>
    <property type="match status" value="1"/>
</dbReference>
<protein>
    <recommendedName>
        <fullName evidence="13">Inward rectifier potassium channel C-terminal domain-containing protein</fullName>
    </recommendedName>
</protein>
<keyword evidence="10 11" id="KW-0407">Ion channel</keyword>
<dbReference type="GO" id="GO:0034702">
    <property type="term" value="C:monoatomic ion channel complex"/>
    <property type="evidence" value="ECO:0007669"/>
    <property type="project" value="UniProtKB-KW"/>
</dbReference>
<accession>U6KSQ3</accession>
<dbReference type="OrthoDB" id="273257at2759"/>
<keyword evidence="2 11" id="KW-0813">Transport</keyword>
<evidence type="ECO:0000256" key="2">
    <source>
        <dbReference type="ARBA" id="ARBA00022448"/>
    </source>
</evidence>
<evidence type="ECO:0000256" key="8">
    <source>
        <dbReference type="ARBA" id="ARBA00023065"/>
    </source>
</evidence>
<dbReference type="Pfam" id="PF17655">
    <property type="entry name" value="IRK_C"/>
    <property type="match status" value="1"/>
</dbReference>
<proteinExistence type="inferred from homology"/>
<keyword evidence="4 11" id="KW-0812">Transmembrane</keyword>
<evidence type="ECO:0000256" key="10">
    <source>
        <dbReference type="ARBA" id="ARBA00023303"/>
    </source>
</evidence>
<evidence type="ECO:0000259" key="13">
    <source>
        <dbReference type="Pfam" id="PF17655"/>
    </source>
</evidence>
<dbReference type="Gene3D" id="1.10.287.70">
    <property type="match status" value="1"/>
</dbReference>
<dbReference type="GO" id="GO:0034765">
    <property type="term" value="P:regulation of monoatomic ion transmembrane transport"/>
    <property type="evidence" value="ECO:0007669"/>
    <property type="project" value="TreeGrafter"/>
</dbReference>
<evidence type="ECO:0000256" key="9">
    <source>
        <dbReference type="ARBA" id="ARBA00023136"/>
    </source>
</evidence>
<reference evidence="14" key="1">
    <citation type="submission" date="2013-10" db="EMBL/GenBank/DDBJ databases">
        <title>Genomic analysis of the causative agents of coccidiosis in chickens.</title>
        <authorList>
            <person name="Reid A.J."/>
            <person name="Blake D."/>
            <person name="Billington K."/>
            <person name="Browne H."/>
            <person name="Dunn M."/>
            <person name="Hung S."/>
            <person name="Kawahara F."/>
            <person name="Miranda-Saavedra D."/>
            <person name="Mourier T."/>
            <person name="Nagra H."/>
            <person name="Otto T.D."/>
            <person name="Rawlings N."/>
            <person name="Sanchez A."/>
            <person name="Sanders M."/>
            <person name="Subramaniam C."/>
            <person name="Tay Y."/>
            <person name="Dear P."/>
            <person name="Doerig C."/>
            <person name="Gruber A."/>
            <person name="Parkinson J."/>
            <person name="Shirley M."/>
            <person name="Wan K.L."/>
            <person name="Berriman M."/>
            <person name="Tomley F."/>
            <person name="Pain A."/>
        </authorList>
    </citation>
    <scope>NUCLEOTIDE SEQUENCE [LARGE SCALE GENOMIC DNA]</scope>
    <source>
        <strain evidence="14">Houghton</strain>
    </source>
</reference>
<keyword evidence="7 12" id="KW-1133">Transmembrane helix</keyword>
<dbReference type="GO" id="GO:0005886">
    <property type="term" value="C:plasma membrane"/>
    <property type="evidence" value="ECO:0007669"/>
    <property type="project" value="TreeGrafter"/>
</dbReference>